<dbReference type="GO" id="GO:0005886">
    <property type="term" value="C:plasma membrane"/>
    <property type="evidence" value="ECO:0007669"/>
    <property type="project" value="TreeGrafter"/>
</dbReference>
<evidence type="ECO:0000313" key="6">
    <source>
        <dbReference type="Proteomes" id="UP000185596"/>
    </source>
</evidence>
<feature type="domain" description="Prepilin type IV endopeptidase peptidase" evidence="4">
    <location>
        <begin position="70"/>
        <end position="174"/>
    </location>
</feature>
<evidence type="ECO:0000313" key="5">
    <source>
        <dbReference type="EMBL" id="OLF19555.1"/>
    </source>
</evidence>
<evidence type="ECO:0000256" key="1">
    <source>
        <dbReference type="ARBA" id="ARBA00005801"/>
    </source>
</evidence>
<protein>
    <recommendedName>
        <fullName evidence="4">Prepilin type IV endopeptidase peptidase domain-containing protein</fullName>
    </recommendedName>
</protein>
<dbReference type="GO" id="GO:0004190">
    <property type="term" value="F:aspartic-type endopeptidase activity"/>
    <property type="evidence" value="ECO:0007669"/>
    <property type="project" value="InterPro"/>
</dbReference>
<comment type="caution">
    <text evidence="5">The sequence shown here is derived from an EMBL/GenBank/DDBJ whole genome shotgun (WGS) entry which is preliminary data.</text>
</comment>
<organism evidence="5 6">
    <name type="scientific">Actinophytocola xanthii</name>
    <dbReference type="NCBI Taxonomy" id="1912961"/>
    <lineage>
        <taxon>Bacteria</taxon>
        <taxon>Bacillati</taxon>
        <taxon>Actinomycetota</taxon>
        <taxon>Actinomycetes</taxon>
        <taxon>Pseudonocardiales</taxon>
        <taxon>Pseudonocardiaceae</taxon>
    </lineage>
</organism>
<feature type="transmembrane region" description="Helical" evidence="3">
    <location>
        <begin position="149"/>
        <end position="173"/>
    </location>
</feature>
<keyword evidence="3" id="KW-0472">Membrane</keyword>
<dbReference type="InterPro" id="IPR050882">
    <property type="entry name" value="Prepilin_peptidase/N-MTase"/>
</dbReference>
<keyword evidence="6" id="KW-1185">Reference proteome</keyword>
<proteinExistence type="inferred from homology"/>
<feature type="transmembrane region" description="Helical" evidence="3">
    <location>
        <begin position="92"/>
        <end position="114"/>
    </location>
</feature>
<dbReference type="EMBL" id="MSIE01000001">
    <property type="protein sequence ID" value="OLF19555.1"/>
    <property type="molecule type" value="Genomic_DNA"/>
</dbReference>
<feature type="transmembrane region" description="Helical" evidence="3">
    <location>
        <begin position="6"/>
        <end position="26"/>
    </location>
</feature>
<feature type="transmembrane region" description="Helical" evidence="3">
    <location>
        <begin position="62"/>
        <end position="80"/>
    </location>
</feature>
<feature type="transmembrane region" description="Helical" evidence="3">
    <location>
        <begin position="193"/>
        <end position="213"/>
    </location>
</feature>
<dbReference type="InterPro" id="IPR000045">
    <property type="entry name" value="Prepilin_IV_endopep_pep"/>
</dbReference>
<gene>
    <name evidence="5" type="ORF">BU204_01130</name>
</gene>
<name>A0A1Q8CZ01_9PSEU</name>
<dbReference type="GO" id="GO:0006465">
    <property type="term" value="P:signal peptide processing"/>
    <property type="evidence" value="ECO:0007669"/>
    <property type="project" value="TreeGrafter"/>
</dbReference>
<accession>A0A1Q8CZ01</accession>
<evidence type="ECO:0000256" key="3">
    <source>
        <dbReference type="SAM" id="Phobius"/>
    </source>
</evidence>
<comment type="similarity">
    <text evidence="1 2">Belongs to the peptidase A24 family.</text>
</comment>
<dbReference type="RefSeq" id="WP_075123589.1">
    <property type="nucleotide sequence ID" value="NZ_MSIE01000001.1"/>
</dbReference>
<dbReference type="PANTHER" id="PTHR30487:SF0">
    <property type="entry name" value="PREPILIN LEADER PEPTIDASE_N-METHYLTRANSFERASE-RELATED"/>
    <property type="match status" value="1"/>
</dbReference>
<dbReference type="PANTHER" id="PTHR30487">
    <property type="entry name" value="TYPE 4 PREPILIN-LIKE PROTEINS LEADER PEPTIDE-PROCESSING ENZYME"/>
    <property type="match status" value="1"/>
</dbReference>
<evidence type="ECO:0000256" key="2">
    <source>
        <dbReference type="RuleBase" id="RU003793"/>
    </source>
</evidence>
<dbReference type="Proteomes" id="UP000185596">
    <property type="component" value="Unassembled WGS sequence"/>
</dbReference>
<dbReference type="Gene3D" id="1.20.120.1220">
    <property type="match status" value="1"/>
</dbReference>
<dbReference type="AlphaFoldDB" id="A0A1Q8CZ01"/>
<reference evidence="5 6" key="1">
    <citation type="submission" date="2016-12" db="EMBL/GenBank/DDBJ databases">
        <title>The draft genome sequence of Actinophytocola sp. 11-183.</title>
        <authorList>
            <person name="Wang W."/>
            <person name="Yuan L."/>
        </authorList>
    </citation>
    <scope>NUCLEOTIDE SEQUENCE [LARGE SCALE GENOMIC DNA]</scope>
    <source>
        <strain evidence="5 6">11-183</strain>
    </source>
</reference>
<feature type="transmembrane region" description="Helical" evidence="3">
    <location>
        <begin position="38"/>
        <end position="56"/>
    </location>
</feature>
<dbReference type="STRING" id="1912961.BU204_01130"/>
<keyword evidence="3" id="KW-1133">Transmembrane helix</keyword>
<keyword evidence="3" id="KW-0812">Transmembrane</keyword>
<dbReference type="Pfam" id="PF01478">
    <property type="entry name" value="Peptidase_A24"/>
    <property type="match status" value="1"/>
</dbReference>
<sequence length="215" mass="21770">MSDHLLASTLLALAGAAAGCAGQRLLARMRRGTTVHSGWLAGGVALLWAVVGWRMGAGSVPAWWVPVPLALTWFAALLTATDLRHRRLPDALTLPAYPVLAAATVVAATAGGGWTLTTSAFTGAVAYCVLHALVHLARPGSLGAGDVKLSGSVGAVLGAVGWPAMVLATAVAASTALLLRAASPRRWRDGVPYGPGMLAAACLVALFPGTALVRP</sequence>
<dbReference type="PRINTS" id="PR00864">
    <property type="entry name" value="PREPILNPTASE"/>
</dbReference>
<evidence type="ECO:0000259" key="4">
    <source>
        <dbReference type="Pfam" id="PF01478"/>
    </source>
</evidence>
<dbReference type="InterPro" id="IPR014032">
    <property type="entry name" value="Peptidase_A24A_bac"/>
</dbReference>
<dbReference type="OrthoDB" id="5197713at2"/>